<sequence>MAKWDERDPRWVVQNRDDGKNVGGWHWEERNVMAWSKEQLEELLTGIPAAEVGGLRISKLKTCTGEASITTRKGGKRLAIWDLNITLEWAATAESSGKEIKGTIEVREISSAHDDPDDIIFEFAAEGAGADQDAFKAVAASLKPQILEALTAFGQRLHGLE</sequence>
<name>A0A2V0NP91_9CHLO</name>
<dbReference type="SMART" id="SM01000">
    <property type="entry name" value="Aha1_N"/>
    <property type="match status" value="1"/>
</dbReference>
<keyword evidence="4" id="KW-1185">Reference proteome</keyword>
<reference evidence="3 4" key="1">
    <citation type="journal article" date="2018" name="Sci. Rep.">
        <title>Raphidocelis subcapitata (=Pseudokirchneriella subcapitata) provides an insight into genome evolution and environmental adaptations in the Sphaeropleales.</title>
        <authorList>
            <person name="Suzuki S."/>
            <person name="Yamaguchi H."/>
            <person name="Nakajima N."/>
            <person name="Kawachi M."/>
        </authorList>
    </citation>
    <scope>NUCLEOTIDE SEQUENCE [LARGE SCALE GENOMIC DNA]</scope>
    <source>
        <strain evidence="3 4">NIES-35</strain>
    </source>
</reference>
<dbReference type="SUPFAM" id="SSF103111">
    <property type="entry name" value="Activator of Hsp90 ATPase, Aha1"/>
    <property type="match status" value="1"/>
</dbReference>
<dbReference type="GO" id="GO:0001671">
    <property type="term" value="F:ATPase activator activity"/>
    <property type="evidence" value="ECO:0007669"/>
    <property type="project" value="InterPro"/>
</dbReference>
<comment type="caution">
    <text evidence="3">The sequence shown here is derived from an EMBL/GenBank/DDBJ whole genome shotgun (WGS) entry which is preliminary data.</text>
</comment>
<evidence type="ECO:0000313" key="3">
    <source>
        <dbReference type="EMBL" id="GBF89099.1"/>
    </source>
</evidence>
<dbReference type="GO" id="GO:0005829">
    <property type="term" value="C:cytosol"/>
    <property type="evidence" value="ECO:0007669"/>
    <property type="project" value="TreeGrafter"/>
</dbReference>
<dbReference type="GO" id="GO:0006457">
    <property type="term" value="P:protein folding"/>
    <property type="evidence" value="ECO:0007669"/>
    <property type="project" value="TreeGrafter"/>
</dbReference>
<organism evidence="3 4">
    <name type="scientific">Raphidocelis subcapitata</name>
    <dbReference type="NCBI Taxonomy" id="307507"/>
    <lineage>
        <taxon>Eukaryota</taxon>
        <taxon>Viridiplantae</taxon>
        <taxon>Chlorophyta</taxon>
        <taxon>core chlorophytes</taxon>
        <taxon>Chlorophyceae</taxon>
        <taxon>CS clade</taxon>
        <taxon>Sphaeropleales</taxon>
        <taxon>Selenastraceae</taxon>
        <taxon>Raphidocelis</taxon>
    </lineage>
</organism>
<dbReference type="PANTHER" id="PTHR13009:SF21">
    <property type="entry name" value="ACTIVATOR OF HSP90 ATPASE"/>
    <property type="match status" value="1"/>
</dbReference>
<evidence type="ECO:0000313" key="4">
    <source>
        <dbReference type="Proteomes" id="UP000247498"/>
    </source>
</evidence>
<dbReference type="Proteomes" id="UP000247498">
    <property type="component" value="Unassembled WGS sequence"/>
</dbReference>
<dbReference type="STRING" id="307507.A0A2V0NP91"/>
<dbReference type="InParanoid" id="A0A2V0NP91"/>
<dbReference type="InterPro" id="IPR036338">
    <property type="entry name" value="Aha1"/>
</dbReference>
<dbReference type="GO" id="GO:0051087">
    <property type="term" value="F:protein-folding chaperone binding"/>
    <property type="evidence" value="ECO:0007669"/>
    <property type="project" value="InterPro"/>
</dbReference>
<comment type="similarity">
    <text evidence="1">Belongs to the AHA1 family.</text>
</comment>
<dbReference type="Pfam" id="PF09229">
    <property type="entry name" value="Aha1_N"/>
    <property type="match status" value="1"/>
</dbReference>
<evidence type="ECO:0000259" key="2">
    <source>
        <dbReference type="SMART" id="SM01000"/>
    </source>
</evidence>
<accession>A0A2V0NP91</accession>
<dbReference type="EMBL" id="BDRX01000008">
    <property type="protein sequence ID" value="GBF89099.1"/>
    <property type="molecule type" value="Genomic_DNA"/>
</dbReference>
<dbReference type="Gene3D" id="3.15.10.20">
    <property type="entry name" value="Activator of Hsp90 ATPase Aha1, N-terminal domain"/>
    <property type="match status" value="1"/>
</dbReference>
<evidence type="ECO:0000256" key="1">
    <source>
        <dbReference type="ARBA" id="ARBA00006817"/>
    </source>
</evidence>
<protein>
    <recommendedName>
        <fullName evidence="2">Activator of Hsp90 ATPase AHSA1-like N-terminal domain-containing protein</fullName>
    </recommendedName>
</protein>
<dbReference type="OrthoDB" id="567237at2759"/>
<dbReference type="AlphaFoldDB" id="A0A2V0NP91"/>
<feature type="domain" description="Activator of Hsp90 ATPase AHSA1-like N-terminal" evidence="2">
    <location>
        <begin position="29"/>
        <end position="160"/>
    </location>
</feature>
<proteinExistence type="inferred from homology"/>
<dbReference type="InterPro" id="IPR015310">
    <property type="entry name" value="AHSA1-like_N"/>
</dbReference>
<gene>
    <name evidence="3" type="ORF">Rsub_01816</name>
</gene>
<dbReference type="PANTHER" id="PTHR13009">
    <property type="entry name" value="HEAT SHOCK PROTEIN 90 HSP90 CO-CHAPERONE AHA-1"/>
    <property type="match status" value="1"/>
</dbReference>